<evidence type="ECO:0008006" key="3">
    <source>
        <dbReference type="Google" id="ProtNLM"/>
    </source>
</evidence>
<dbReference type="AlphaFoldDB" id="A0A090IYC8"/>
<dbReference type="EMBL" id="CCRF01000023">
    <property type="protein sequence ID" value="CEE00550.1"/>
    <property type="molecule type" value="Genomic_DNA"/>
</dbReference>
<evidence type="ECO:0000313" key="1">
    <source>
        <dbReference type="EMBL" id="CEE00550.1"/>
    </source>
</evidence>
<keyword evidence="2" id="KW-1185">Reference proteome</keyword>
<sequence>MIIEKIIILDYENRVANEFEFSKGPNIITSDGTTVGKSSLTKSLYYALGFEIKQFPHGWDVKTMRFRIDILINGLSYSIIRNNALFYVSDKEGVLNLKEFSEWCKRAHYFSLSFSN</sequence>
<proteinExistence type="predicted"/>
<evidence type="ECO:0000313" key="2">
    <source>
        <dbReference type="Proteomes" id="UP000040576"/>
    </source>
</evidence>
<dbReference type="Proteomes" id="UP000040576">
    <property type="component" value="Unassembled WGS sequence"/>
</dbReference>
<reference evidence="1 2" key="1">
    <citation type="submission" date="2014-07" db="EMBL/GenBank/DDBJ databases">
        <authorList>
            <person name="Wibberg Daniel"/>
        </authorList>
    </citation>
    <scope>NUCLEOTIDE SEQUENCE [LARGE SCALE GENOMIC DNA]</scope>
</reference>
<dbReference type="RefSeq" id="WP_034768132.1">
    <property type="nucleotide sequence ID" value="NZ_CCRF01000023.1"/>
</dbReference>
<name>A0A090IYC8_9BACI</name>
<protein>
    <recommendedName>
        <fullName evidence="3">Rad50/SbcC-type AAA domain-containing protein</fullName>
    </recommendedName>
</protein>
<organism evidence="1 2">
    <name type="scientific">Caldibacillus thermoamylovorans</name>
    <dbReference type="NCBI Taxonomy" id="35841"/>
    <lineage>
        <taxon>Bacteria</taxon>
        <taxon>Bacillati</taxon>
        <taxon>Bacillota</taxon>
        <taxon>Bacilli</taxon>
        <taxon>Bacillales</taxon>
        <taxon>Bacillaceae</taxon>
        <taxon>Caldibacillus</taxon>
    </lineage>
</organism>
<accession>A0A090IYC8</accession>
<gene>
    <name evidence="1" type="ORF">BT1A1_0696</name>
</gene>